<dbReference type="STRING" id="1529.SAMN04487885_102237"/>
<dbReference type="Proteomes" id="UP000182135">
    <property type="component" value="Unassembled WGS sequence"/>
</dbReference>
<dbReference type="GO" id="GO:0016151">
    <property type="term" value="F:nickel cation binding"/>
    <property type="evidence" value="ECO:0007669"/>
    <property type="project" value="InterPro"/>
</dbReference>
<dbReference type="GO" id="GO:0008270">
    <property type="term" value="F:zinc ion binding"/>
    <property type="evidence" value="ECO:0007669"/>
    <property type="project" value="TreeGrafter"/>
</dbReference>
<dbReference type="GO" id="GO:0051604">
    <property type="term" value="P:protein maturation"/>
    <property type="evidence" value="ECO:0007669"/>
    <property type="project" value="InterPro"/>
</dbReference>
<keyword evidence="1" id="KW-0533">Nickel</keyword>
<reference evidence="4 5" key="1">
    <citation type="submission" date="2016-10" db="EMBL/GenBank/DDBJ databases">
        <authorList>
            <person name="de Groot N.N."/>
        </authorList>
    </citation>
    <scope>NUCLEOTIDE SEQUENCE [LARGE SCALE GENOMIC DNA]</scope>
    <source>
        <strain evidence="4 5">NLAE-zl-G419</strain>
    </source>
</reference>
<proteinExistence type="predicted"/>
<evidence type="ECO:0000313" key="5">
    <source>
        <dbReference type="Proteomes" id="UP000182135"/>
    </source>
</evidence>
<name>A0A1I2JSW3_9CLOT</name>
<dbReference type="Pfam" id="PF01155">
    <property type="entry name" value="HypA"/>
    <property type="match status" value="1"/>
</dbReference>
<dbReference type="EMBL" id="FOOE01000002">
    <property type="protein sequence ID" value="SFF55831.1"/>
    <property type="molecule type" value="Genomic_DNA"/>
</dbReference>
<evidence type="ECO:0000256" key="2">
    <source>
        <dbReference type="ARBA" id="ARBA00022723"/>
    </source>
</evidence>
<evidence type="ECO:0000256" key="1">
    <source>
        <dbReference type="ARBA" id="ARBA00022596"/>
    </source>
</evidence>
<evidence type="ECO:0000313" key="4">
    <source>
        <dbReference type="EMBL" id="SFF55831.1"/>
    </source>
</evidence>
<dbReference type="PANTHER" id="PTHR34535">
    <property type="entry name" value="HYDROGENASE MATURATION FACTOR HYPA"/>
    <property type="match status" value="1"/>
</dbReference>
<evidence type="ECO:0000256" key="3">
    <source>
        <dbReference type="ARBA" id="ARBA00022833"/>
    </source>
</evidence>
<dbReference type="AlphaFoldDB" id="A0A1I2JSW3"/>
<sequence length="83" mass="9385">MHEASIAWEIYKIIEENAKLYNLKVISSIFLKIGDFNGIDEESLKFAFKALSYGTNCENAEILIEPGQGFDLIVQRIEGEEGE</sequence>
<protein>
    <submittedName>
        <fullName evidence="4">Hydrogenase-3 nickel incorporation protein HypA</fullName>
    </submittedName>
</protein>
<dbReference type="PANTHER" id="PTHR34535:SF3">
    <property type="entry name" value="HYDROGENASE MATURATION FACTOR HYPA"/>
    <property type="match status" value="1"/>
</dbReference>
<keyword evidence="2" id="KW-0479">Metal-binding</keyword>
<dbReference type="Gene3D" id="3.30.2320.50">
    <property type="match status" value="1"/>
</dbReference>
<organism evidence="4 5">
    <name type="scientific">Clostridium cadaveris</name>
    <dbReference type="NCBI Taxonomy" id="1529"/>
    <lineage>
        <taxon>Bacteria</taxon>
        <taxon>Bacillati</taxon>
        <taxon>Bacillota</taxon>
        <taxon>Clostridia</taxon>
        <taxon>Eubacteriales</taxon>
        <taxon>Clostridiaceae</taxon>
        <taxon>Clostridium</taxon>
    </lineage>
</organism>
<accession>A0A1I2JSW3</accession>
<keyword evidence="3" id="KW-0862">Zinc</keyword>
<dbReference type="OrthoDB" id="9800361at2"/>
<dbReference type="eggNOG" id="COG0375">
    <property type="taxonomic scope" value="Bacteria"/>
</dbReference>
<keyword evidence="5" id="KW-1185">Reference proteome</keyword>
<dbReference type="InterPro" id="IPR000688">
    <property type="entry name" value="HypA/HybF"/>
</dbReference>
<gene>
    <name evidence="4" type="ORF">SAMN04487885_102237</name>
</gene>